<comment type="caution">
    <text evidence="2">The sequence shown here is derived from an EMBL/GenBank/DDBJ whole genome shotgun (WGS) entry which is preliminary data.</text>
</comment>
<evidence type="ECO:0000313" key="3">
    <source>
        <dbReference type="Proteomes" id="UP000586305"/>
    </source>
</evidence>
<dbReference type="InterPro" id="IPR036061">
    <property type="entry name" value="CheW-like_dom_sf"/>
</dbReference>
<dbReference type="Proteomes" id="UP000586305">
    <property type="component" value="Unassembled WGS sequence"/>
</dbReference>
<reference evidence="2 3" key="1">
    <citation type="submission" date="2020-04" db="EMBL/GenBank/DDBJ databases">
        <title>Pseudoalteromonas caenipelagi sp. nov., isolated from a tidal flat.</title>
        <authorList>
            <person name="Park S."/>
            <person name="Yoon J.-H."/>
        </authorList>
    </citation>
    <scope>NUCLEOTIDE SEQUENCE [LARGE SCALE GENOMIC DNA]</scope>
    <source>
        <strain evidence="2 3">JBTF-M23</strain>
    </source>
</reference>
<dbReference type="PROSITE" id="PS50851">
    <property type="entry name" value="CHEW"/>
    <property type="match status" value="1"/>
</dbReference>
<protein>
    <submittedName>
        <fullName evidence="2">Chemotaxis protein CheW</fullName>
    </submittedName>
</protein>
<dbReference type="FunFam" id="2.40.50.180:FF:000001">
    <property type="entry name" value="Chemotaxis protein CheW"/>
    <property type="match status" value="1"/>
</dbReference>
<feature type="domain" description="CheW-like" evidence="1">
    <location>
        <begin position="19"/>
        <end position="159"/>
    </location>
</feature>
<sequence>MSQDRLLSADKNADSNDEVLQWVTYKLEDETYGINVMQVQEVLRYTEIAPVPGAPAYVLGIINLRGNVVTVIDTRARFGLVSADVTDNSRIVIIEAEKQVIGILVDSVAEVVYLRSSEIDSAPNIGTEESAKFIQGVSNREGELLILVDLNKLLNDDEWDELSHL</sequence>
<dbReference type="AlphaFoldDB" id="A0A849VG08"/>
<dbReference type="PANTHER" id="PTHR22617">
    <property type="entry name" value="CHEMOTAXIS SENSOR HISTIDINE KINASE-RELATED"/>
    <property type="match status" value="1"/>
</dbReference>
<dbReference type="GO" id="GO:0007165">
    <property type="term" value="P:signal transduction"/>
    <property type="evidence" value="ECO:0007669"/>
    <property type="project" value="InterPro"/>
</dbReference>
<dbReference type="EMBL" id="JABBPG010000003">
    <property type="protein sequence ID" value="NOU50824.1"/>
    <property type="molecule type" value="Genomic_DNA"/>
</dbReference>
<gene>
    <name evidence="2" type="ORF">HG263_09795</name>
</gene>
<dbReference type="SUPFAM" id="SSF50341">
    <property type="entry name" value="CheW-like"/>
    <property type="match status" value="1"/>
</dbReference>
<dbReference type="GO" id="GO:0006935">
    <property type="term" value="P:chemotaxis"/>
    <property type="evidence" value="ECO:0007669"/>
    <property type="project" value="InterPro"/>
</dbReference>
<dbReference type="Pfam" id="PF01584">
    <property type="entry name" value="CheW"/>
    <property type="match status" value="1"/>
</dbReference>
<dbReference type="InterPro" id="IPR039315">
    <property type="entry name" value="CheW"/>
</dbReference>
<dbReference type="CDD" id="cd00732">
    <property type="entry name" value="CheW"/>
    <property type="match status" value="1"/>
</dbReference>
<name>A0A849VG08_9GAMM</name>
<evidence type="ECO:0000313" key="2">
    <source>
        <dbReference type="EMBL" id="NOU50824.1"/>
    </source>
</evidence>
<dbReference type="RefSeq" id="WP_171625898.1">
    <property type="nucleotide sequence ID" value="NZ_JABBPG010000003.1"/>
</dbReference>
<dbReference type="Gene3D" id="2.40.50.180">
    <property type="entry name" value="CheA-289, Domain 4"/>
    <property type="match status" value="1"/>
</dbReference>
<organism evidence="2 3">
    <name type="scientific">Pseudoalteromonas caenipelagi</name>
    <dbReference type="NCBI Taxonomy" id="2726988"/>
    <lineage>
        <taxon>Bacteria</taxon>
        <taxon>Pseudomonadati</taxon>
        <taxon>Pseudomonadota</taxon>
        <taxon>Gammaproteobacteria</taxon>
        <taxon>Alteromonadales</taxon>
        <taxon>Pseudoalteromonadaceae</taxon>
        <taxon>Pseudoalteromonas</taxon>
    </lineage>
</organism>
<proteinExistence type="predicted"/>
<dbReference type="GO" id="GO:0005829">
    <property type="term" value="C:cytosol"/>
    <property type="evidence" value="ECO:0007669"/>
    <property type="project" value="TreeGrafter"/>
</dbReference>
<keyword evidence="3" id="KW-1185">Reference proteome</keyword>
<evidence type="ECO:0000259" key="1">
    <source>
        <dbReference type="PROSITE" id="PS50851"/>
    </source>
</evidence>
<accession>A0A849VG08</accession>
<dbReference type="PANTHER" id="PTHR22617:SF23">
    <property type="entry name" value="CHEMOTAXIS PROTEIN CHEW"/>
    <property type="match status" value="1"/>
</dbReference>
<dbReference type="InterPro" id="IPR002545">
    <property type="entry name" value="CheW-lke_dom"/>
</dbReference>
<dbReference type="Gene3D" id="2.30.30.40">
    <property type="entry name" value="SH3 Domains"/>
    <property type="match status" value="1"/>
</dbReference>
<dbReference type="SMART" id="SM00260">
    <property type="entry name" value="CheW"/>
    <property type="match status" value="1"/>
</dbReference>